<dbReference type="Proteomes" id="UP000076858">
    <property type="component" value="Unassembled WGS sequence"/>
</dbReference>
<dbReference type="AlphaFoldDB" id="A0A164P2R6"/>
<comment type="subcellular location">
    <subcellularLocation>
        <location evidence="1">Golgi apparatus membrane</location>
        <topology evidence="1">Multi-pass membrane protein</topology>
    </subcellularLocation>
</comment>
<dbReference type="STRING" id="35525.A0A164P2R6"/>
<feature type="transmembrane region" description="Helical" evidence="10">
    <location>
        <begin position="263"/>
        <end position="283"/>
    </location>
</feature>
<reference evidence="11 12" key="1">
    <citation type="submission" date="2016-03" db="EMBL/GenBank/DDBJ databases">
        <title>EvidentialGene: Evidence-directed Construction of Genes on Genomes.</title>
        <authorList>
            <person name="Gilbert D.G."/>
            <person name="Choi J.-H."/>
            <person name="Mockaitis K."/>
            <person name="Colbourne J."/>
            <person name="Pfrender M."/>
        </authorList>
    </citation>
    <scope>NUCLEOTIDE SEQUENCE [LARGE SCALE GENOMIC DNA]</scope>
    <source>
        <strain evidence="11 12">Xinb3</strain>
        <tissue evidence="11">Complete organism</tissue>
    </source>
</reference>
<evidence type="ECO:0000256" key="4">
    <source>
        <dbReference type="ARBA" id="ARBA00022692"/>
    </source>
</evidence>
<evidence type="ECO:0000313" key="11">
    <source>
        <dbReference type="EMBL" id="KZS06460.1"/>
    </source>
</evidence>
<feature type="transmembrane region" description="Helical" evidence="10">
    <location>
        <begin position="318"/>
        <end position="335"/>
    </location>
</feature>
<feature type="transmembrane region" description="Helical" evidence="10">
    <location>
        <begin position="290"/>
        <end position="312"/>
    </location>
</feature>
<evidence type="ECO:0000256" key="9">
    <source>
        <dbReference type="ARBA" id="ARBA00042729"/>
    </source>
</evidence>
<accession>A0A164P2R6</accession>
<comment type="caution">
    <text evidence="11">The sequence shown here is derived from an EMBL/GenBank/DDBJ whole genome shotgun (WGS) entry which is preliminary data.</text>
</comment>
<evidence type="ECO:0000256" key="6">
    <source>
        <dbReference type="ARBA" id="ARBA00023136"/>
    </source>
</evidence>
<feature type="transmembrane region" description="Helical" evidence="10">
    <location>
        <begin position="230"/>
        <end position="251"/>
    </location>
</feature>
<feature type="transmembrane region" description="Helical" evidence="10">
    <location>
        <begin position="79"/>
        <end position="97"/>
    </location>
</feature>
<keyword evidence="12" id="KW-1185">Reference proteome</keyword>
<dbReference type="EMBL" id="LRGB01002722">
    <property type="protein sequence ID" value="KZS06460.1"/>
    <property type="molecule type" value="Genomic_DNA"/>
</dbReference>
<evidence type="ECO:0000256" key="3">
    <source>
        <dbReference type="ARBA" id="ARBA00022448"/>
    </source>
</evidence>
<evidence type="ECO:0000256" key="1">
    <source>
        <dbReference type="ARBA" id="ARBA00004653"/>
    </source>
</evidence>
<dbReference type="PANTHER" id="PTHR10778">
    <property type="entry name" value="SOLUTE CARRIER FAMILY 35 MEMBER B"/>
    <property type="match status" value="1"/>
</dbReference>
<evidence type="ECO:0000256" key="2">
    <source>
        <dbReference type="ARBA" id="ARBA00010694"/>
    </source>
</evidence>
<dbReference type="GO" id="GO:0000139">
    <property type="term" value="C:Golgi membrane"/>
    <property type="evidence" value="ECO:0007669"/>
    <property type="project" value="UniProtKB-SubCell"/>
</dbReference>
<feature type="transmembrane region" description="Helical" evidence="10">
    <location>
        <begin position="109"/>
        <end position="131"/>
    </location>
</feature>
<feature type="transmembrane region" description="Helical" evidence="10">
    <location>
        <begin position="168"/>
        <end position="186"/>
    </location>
</feature>
<evidence type="ECO:0000256" key="10">
    <source>
        <dbReference type="SAM" id="Phobius"/>
    </source>
</evidence>
<evidence type="ECO:0000256" key="5">
    <source>
        <dbReference type="ARBA" id="ARBA00022989"/>
    </source>
</evidence>
<proteinExistence type="inferred from homology"/>
<dbReference type="Pfam" id="PF08449">
    <property type="entry name" value="UAA"/>
    <property type="match status" value="1"/>
</dbReference>
<evidence type="ECO:0000256" key="7">
    <source>
        <dbReference type="ARBA" id="ARBA00039669"/>
    </source>
</evidence>
<comment type="similarity">
    <text evidence="2">Belongs to the nucleotide-sugar transporter family. SLC35B subfamily.</text>
</comment>
<keyword evidence="5 10" id="KW-1133">Transmembrane helix</keyword>
<keyword evidence="4 10" id="KW-0812">Transmembrane</keyword>
<dbReference type="GO" id="GO:0046964">
    <property type="term" value="F:3'-phosphoadenosine 5'-phosphosulfate transmembrane transporter activity"/>
    <property type="evidence" value="ECO:0007669"/>
    <property type="project" value="TreeGrafter"/>
</dbReference>
<dbReference type="InterPro" id="IPR013657">
    <property type="entry name" value="SCL35B1-4/HUT1"/>
</dbReference>
<keyword evidence="3" id="KW-0813">Transport</keyword>
<evidence type="ECO:0000313" key="12">
    <source>
        <dbReference type="Proteomes" id="UP000076858"/>
    </source>
</evidence>
<gene>
    <name evidence="11" type="ORF">APZ42_030082</name>
</gene>
<dbReference type="GO" id="GO:0005789">
    <property type="term" value="C:endoplasmic reticulum membrane"/>
    <property type="evidence" value="ECO:0007669"/>
    <property type="project" value="TreeGrafter"/>
</dbReference>
<dbReference type="PANTHER" id="PTHR10778:SF8">
    <property type="entry name" value="ADENOSINE 3'-PHOSPHO 5'-PHOSPHOSULFATE TRANSPORTER 2"/>
    <property type="match status" value="1"/>
</dbReference>
<keyword evidence="6 10" id="KW-0472">Membrane</keyword>
<organism evidence="11 12">
    <name type="scientific">Daphnia magna</name>
    <dbReference type="NCBI Taxonomy" id="35525"/>
    <lineage>
        <taxon>Eukaryota</taxon>
        <taxon>Metazoa</taxon>
        <taxon>Ecdysozoa</taxon>
        <taxon>Arthropoda</taxon>
        <taxon>Crustacea</taxon>
        <taxon>Branchiopoda</taxon>
        <taxon>Diplostraca</taxon>
        <taxon>Cladocera</taxon>
        <taxon>Anomopoda</taxon>
        <taxon>Daphniidae</taxon>
        <taxon>Daphnia</taxon>
    </lineage>
</organism>
<dbReference type="OrthoDB" id="438495at2759"/>
<evidence type="ECO:0000256" key="8">
    <source>
        <dbReference type="ARBA" id="ARBA00041866"/>
    </source>
</evidence>
<feature type="transmembrane region" description="Helical" evidence="10">
    <location>
        <begin position="192"/>
        <end position="210"/>
    </location>
</feature>
<name>A0A164P2R6_9CRUS</name>
<protein>
    <recommendedName>
        <fullName evidence="7">Adenosine 3'-phospho 5'-phosphosulfate transporter 2</fullName>
    </recommendedName>
    <alternativeName>
        <fullName evidence="8">PAPS transporter 2</fullName>
    </alternativeName>
    <alternativeName>
        <fullName evidence="9">Solute carrier family 35 member B3 homolog</fullName>
    </alternativeName>
</protein>
<feature type="transmembrane region" description="Helical" evidence="10">
    <location>
        <begin position="49"/>
        <end position="67"/>
    </location>
</feature>
<sequence>MKYASDSAILVESNSLPGINKPPKVFKESSLNVTLLGIDISYLTQTTQFALVSSGVFVFFILYGFLLETIFVQPTLKSHGLYVTFIQFILYSFFAMVESHCKNDTERRIPVPTYIIISFLTVGTMTMSNLSLEYLNYPTQVIFKSCKLVPVLLGGILIQGKKYGAKDFLAAIIMCIGLIWFTLIDVTISPNFHPIGVIMINFALVADAIIGNVQEKAMKKYGASNNEVVLYSYSLGTIYLFVALIISGRLIPAITAANQFPVSIYGLGCLLSFTGYVGVNLVLTLVRVAGAFAAVTVTTFRKALSIVVSFIFFAKPFTFQYVWSGFLVILGVYLSQRQAHLVFAETRLFKSAVKFVKQLMATKKFAKAAISV</sequence>